<comment type="caution">
    <text evidence="2">The sequence shown here is derived from an EMBL/GenBank/DDBJ whole genome shotgun (WGS) entry which is preliminary data.</text>
</comment>
<sequence length="183" mass="19508">MTRITLQTLAGAPEESKPYLENARRASGFIPNLLLALSNSPQALETYITVGAINNNNSLSAAERETVQLIAATVHGCGFCVAGHSATVEKKKIMPPADLQALRARQPLPDPHLEAIASFAREVIATRGAVSEAAWQAFRAAGYGERQALDVILGVSLATLCNFANSLAQTPLNTELSPWAWAE</sequence>
<dbReference type="PANTHER" id="PTHR35446:SF3">
    <property type="entry name" value="CMD DOMAIN-CONTAINING PROTEIN"/>
    <property type="match status" value="1"/>
</dbReference>
<dbReference type="EMBL" id="WJWF01000030">
    <property type="protein sequence ID" value="MRL38327.1"/>
    <property type="molecule type" value="Genomic_DNA"/>
</dbReference>
<organism evidence="2">
    <name type="scientific">Klebsiella pneumoniae</name>
    <dbReference type="NCBI Taxonomy" id="573"/>
    <lineage>
        <taxon>Bacteria</taxon>
        <taxon>Pseudomonadati</taxon>
        <taxon>Pseudomonadota</taxon>
        <taxon>Gammaproteobacteria</taxon>
        <taxon>Enterobacterales</taxon>
        <taxon>Enterobacteriaceae</taxon>
        <taxon>Klebsiella/Raoultella group</taxon>
        <taxon>Klebsiella</taxon>
        <taxon>Klebsiella pneumoniae complex</taxon>
    </lineage>
</organism>
<gene>
    <name evidence="2" type="ORF">GJJ18_23160</name>
</gene>
<protein>
    <submittedName>
        <fullName evidence="2">Carboxymuconolactone decarboxylase family protein</fullName>
    </submittedName>
</protein>
<dbReference type="InterPro" id="IPR003779">
    <property type="entry name" value="CMD-like"/>
</dbReference>
<proteinExistence type="predicted"/>
<dbReference type="AlphaFoldDB" id="A0A9J6S5G8"/>
<dbReference type="Gene3D" id="1.20.1290.10">
    <property type="entry name" value="AhpD-like"/>
    <property type="match status" value="1"/>
</dbReference>
<feature type="domain" description="Carboxymuconolactone decarboxylase-like" evidence="1">
    <location>
        <begin position="51"/>
        <end position="92"/>
    </location>
</feature>
<evidence type="ECO:0000313" key="2">
    <source>
        <dbReference type="EMBL" id="MRL38327.1"/>
    </source>
</evidence>
<name>A0A9J6S5G8_KLEPN</name>
<dbReference type="NCBIfam" id="TIGR00778">
    <property type="entry name" value="ahpD_dom"/>
    <property type="match status" value="1"/>
</dbReference>
<dbReference type="InterPro" id="IPR004675">
    <property type="entry name" value="AhpD_core"/>
</dbReference>
<dbReference type="SUPFAM" id="SSF69118">
    <property type="entry name" value="AhpD-like"/>
    <property type="match status" value="1"/>
</dbReference>
<accession>A0A9J6S5G8</accession>
<dbReference type="PANTHER" id="PTHR35446">
    <property type="entry name" value="SI:CH211-175M2.5"/>
    <property type="match status" value="1"/>
</dbReference>
<reference evidence="2" key="1">
    <citation type="submission" date="2019-10" db="EMBL/GenBank/DDBJ databases">
        <title>Molecular typing, antibiotic resistance determination and virulence profiling for 36 multidrug-resistant clinical Klebsiella pneumoniae isolates using second- and third-generation sequencing.</title>
        <authorList>
            <person name="Shelenkov A."/>
            <person name="Mikhaylova Y."/>
            <person name="Yanushevich Y."/>
            <person name="Samoilov A."/>
            <person name="Petrova L."/>
            <person name="Fomina V."/>
            <person name="Gusarov V."/>
            <person name="Zamyatin M."/>
            <person name="Shagin D."/>
        </authorList>
    </citation>
    <scope>NUCLEOTIDE SEQUENCE [LARGE SCALE GENOMIC DNA]</scope>
    <source>
        <strain evidence="2">CriePir115</strain>
    </source>
</reference>
<dbReference type="GO" id="GO:0051920">
    <property type="term" value="F:peroxiredoxin activity"/>
    <property type="evidence" value="ECO:0007669"/>
    <property type="project" value="InterPro"/>
</dbReference>
<dbReference type="InterPro" id="IPR029032">
    <property type="entry name" value="AhpD-like"/>
</dbReference>
<evidence type="ECO:0000259" key="1">
    <source>
        <dbReference type="Pfam" id="PF02627"/>
    </source>
</evidence>
<dbReference type="Pfam" id="PF02627">
    <property type="entry name" value="CMD"/>
    <property type="match status" value="1"/>
</dbReference>